<dbReference type="PROSITE" id="PS50921">
    <property type="entry name" value="ANTAR"/>
    <property type="match status" value="1"/>
</dbReference>
<feature type="domain" description="ANTAR" evidence="1">
    <location>
        <begin position="1"/>
        <end position="48"/>
    </location>
</feature>
<dbReference type="Pfam" id="PF03861">
    <property type="entry name" value="ANTAR"/>
    <property type="match status" value="1"/>
</dbReference>
<dbReference type="AlphaFoldDB" id="A0A645JQK2"/>
<evidence type="ECO:0000313" key="2">
    <source>
        <dbReference type="EMBL" id="MPN64999.1"/>
    </source>
</evidence>
<proteinExistence type="predicted"/>
<sequence>MEDRKLIEKAKGILMKRKSISEGEAYRRIQKMSMDSRVAMRDIANKIIELSEKKTSAT</sequence>
<protein>
    <recommendedName>
        <fullName evidence="1">ANTAR domain-containing protein</fullName>
    </recommendedName>
</protein>
<dbReference type="InterPro" id="IPR005561">
    <property type="entry name" value="ANTAR"/>
</dbReference>
<name>A0A645JQK2_9ZZZZ</name>
<dbReference type="EMBL" id="VSSQ01146695">
    <property type="protein sequence ID" value="MPN64999.1"/>
    <property type="molecule type" value="Genomic_DNA"/>
</dbReference>
<evidence type="ECO:0000259" key="1">
    <source>
        <dbReference type="PROSITE" id="PS50921"/>
    </source>
</evidence>
<reference evidence="2" key="1">
    <citation type="submission" date="2019-08" db="EMBL/GenBank/DDBJ databases">
        <authorList>
            <person name="Kucharzyk K."/>
            <person name="Murdoch R.W."/>
            <person name="Higgins S."/>
            <person name="Loffler F."/>
        </authorList>
    </citation>
    <scope>NUCLEOTIDE SEQUENCE</scope>
</reference>
<dbReference type="InterPro" id="IPR011006">
    <property type="entry name" value="CheY-like_superfamily"/>
</dbReference>
<comment type="caution">
    <text evidence="2">The sequence shown here is derived from an EMBL/GenBank/DDBJ whole genome shotgun (WGS) entry which is preliminary data.</text>
</comment>
<organism evidence="2">
    <name type="scientific">bioreactor metagenome</name>
    <dbReference type="NCBI Taxonomy" id="1076179"/>
    <lineage>
        <taxon>unclassified sequences</taxon>
        <taxon>metagenomes</taxon>
        <taxon>ecological metagenomes</taxon>
    </lineage>
</organism>
<dbReference type="GO" id="GO:0003723">
    <property type="term" value="F:RNA binding"/>
    <property type="evidence" value="ECO:0007669"/>
    <property type="project" value="InterPro"/>
</dbReference>
<dbReference type="InterPro" id="IPR036388">
    <property type="entry name" value="WH-like_DNA-bd_sf"/>
</dbReference>
<accession>A0A645JQK2</accession>
<dbReference type="SMART" id="SM01012">
    <property type="entry name" value="ANTAR"/>
    <property type="match status" value="1"/>
</dbReference>
<gene>
    <name evidence="2" type="ORF">SDC9_212778</name>
</gene>
<dbReference type="SUPFAM" id="SSF52172">
    <property type="entry name" value="CheY-like"/>
    <property type="match status" value="1"/>
</dbReference>
<dbReference type="Gene3D" id="1.10.10.10">
    <property type="entry name" value="Winged helix-like DNA-binding domain superfamily/Winged helix DNA-binding domain"/>
    <property type="match status" value="1"/>
</dbReference>